<dbReference type="OrthoDB" id="79831at2"/>
<dbReference type="Pfam" id="PF09669">
    <property type="entry name" value="Phage_pRha"/>
    <property type="match status" value="1"/>
</dbReference>
<dbReference type="RefSeq" id="WP_087619391.1">
    <property type="nucleotide sequence ID" value="NZ_NEXX01000001.1"/>
</dbReference>
<proteinExistence type="predicted"/>
<reference evidence="1 2" key="1">
    <citation type="submission" date="2017-05" db="EMBL/GenBank/DDBJ databases">
        <title>Acinetobacter populi ANC 5415 (= PBJ7), whole genome shotgun sequencing project.</title>
        <authorList>
            <person name="Nemec A."/>
            <person name="Radolfova-Krizova L."/>
        </authorList>
    </citation>
    <scope>NUCLEOTIDE SEQUENCE [LARGE SCALE GENOMIC DNA]</scope>
    <source>
        <strain evidence="1 2">PBJ7</strain>
    </source>
</reference>
<evidence type="ECO:0000313" key="2">
    <source>
        <dbReference type="Proteomes" id="UP000196536"/>
    </source>
</evidence>
<dbReference type="InterPro" id="IPR014054">
    <property type="entry name" value="Phage_regulatory_Rha"/>
</dbReference>
<dbReference type="AlphaFoldDB" id="A0A1Z9Z2R6"/>
<sequence length="293" mass="33455">MTVLTQLDDAVFIHDQQVKTSSLKVAEIFKKRHDNVVRKIESFFEDEHALNFEGMQNNIKSFALAQFCAHVQTVEIGNGATRESKYYEMTKDGFIFLVMGFTGEEAALTKIAYINTFNQMAAMLYNVQGNLQHIHVGAAVQLKSGGPLYTVSRIHYDQNGYMQDADVMWHDKAKLCRETIPVACLSLEQKNLIQNKTLGDFWQSINHYGIDKLNHSRDNRILALNITQLYQSIEGLPPKTQLLANLMQSRTPYPIYMQHNHAVSSIITGKTVKCWIFDARQQHTLEHTEYPLG</sequence>
<dbReference type="Proteomes" id="UP000196536">
    <property type="component" value="Unassembled WGS sequence"/>
</dbReference>
<dbReference type="NCBIfam" id="TIGR02681">
    <property type="entry name" value="phage_pRha"/>
    <property type="match status" value="1"/>
</dbReference>
<accession>A0A1Z9Z2R6</accession>
<dbReference type="EMBL" id="NEXX01000001">
    <property type="protein sequence ID" value="OUY08729.1"/>
    <property type="molecule type" value="Genomic_DNA"/>
</dbReference>
<comment type="caution">
    <text evidence="1">The sequence shown here is derived from an EMBL/GenBank/DDBJ whole genome shotgun (WGS) entry which is preliminary data.</text>
</comment>
<protein>
    <submittedName>
        <fullName evidence="1">Rha family transcriptional regulator</fullName>
    </submittedName>
</protein>
<evidence type="ECO:0000313" key="1">
    <source>
        <dbReference type="EMBL" id="OUY08729.1"/>
    </source>
</evidence>
<gene>
    <name evidence="1" type="ORF">CAP51_03700</name>
</gene>
<organism evidence="1 2">
    <name type="scientific">Acinetobacter populi</name>
    <dbReference type="NCBI Taxonomy" id="1582270"/>
    <lineage>
        <taxon>Bacteria</taxon>
        <taxon>Pseudomonadati</taxon>
        <taxon>Pseudomonadota</taxon>
        <taxon>Gammaproteobacteria</taxon>
        <taxon>Moraxellales</taxon>
        <taxon>Moraxellaceae</taxon>
        <taxon>Acinetobacter</taxon>
    </lineage>
</organism>
<keyword evidence="2" id="KW-1185">Reference proteome</keyword>
<name>A0A1Z9Z2R6_9GAMM</name>